<dbReference type="Proteomes" id="UP000515160">
    <property type="component" value="Chromosome 2L"/>
</dbReference>
<sequence length="306" mass="35570">MQTGLQLFVVFLLFLQIWTKNSEVNASSGNYERVTSNVEVQTAPEAIQVNNDSIEFKLKEKDDTIVNQEALLKHKSILLDIEINETSKAKQEASDFKLQIEGKEREIQKLQTTLNNYNATISKLESENKQINQERDELISQSNRRFNESIDLESELFQTLLNPSRLSDENFKKYQRDQESLLESCQLDLKSQQNEKINIRHSQIECEQQLQNKQSLNTDISTLKKKLDDCQNTYKSINSDVSGNRFFIDGYTMRIKRCNSSIYEITNKINCMRDEKCIPTTTATTTTTTTFMPIIFGEEFDYYEEP</sequence>
<keyword evidence="1" id="KW-0175">Coiled coil</keyword>
<keyword evidence="3" id="KW-1185">Reference proteome</keyword>
<proteinExistence type="predicted"/>
<evidence type="ECO:0000313" key="4">
    <source>
        <dbReference type="RefSeq" id="XP_034100197.1"/>
    </source>
</evidence>
<gene>
    <name evidence="4" type="primary">LOC117565279</name>
</gene>
<feature type="signal peptide" evidence="2">
    <location>
        <begin position="1"/>
        <end position="19"/>
    </location>
</feature>
<evidence type="ECO:0000313" key="3">
    <source>
        <dbReference type="Proteomes" id="UP000515160"/>
    </source>
</evidence>
<feature type="coiled-coil region" evidence="1">
    <location>
        <begin position="206"/>
        <end position="240"/>
    </location>
</feature>
<keyword evidence="2" id="KW-0732">Signal</keyword>
<protein>
    <submittedName>
        <fullName evidence="4">Myosin-2 heavy chain-like</fullName>
    </submittedName>
</protein>
<name>A0A6P8XPM0_DROAB</name>
<evidence type="ECO:0000256" key="2">
    <source>
        <dbReference type="SAM" id="SignalP"/>
    </source>
</evidence>
<organism evidence="3 4">
    <name type="scientific">Drosophila albomicans</name>
    <name type="common">Fruit fly</name>
    <dbReference type="NCBI Taxonomy" id="7291"/>
    <lineage>
        <taxon>Eukaryota</taxon>
        <taxon>Metazoa</taxon>
        <taxon>Ecdysozoa</taxon>
        <taxon>Arthropoda</taxon>
        <taxon>Hexapoda</taxon>
        <taxon>Insecta</taxon>
        <taxon>Pterygota</taxon>
        <taxon>Neoptera</taxon>
        <taxon>Endopterygota</taxon>
        <taxon>Diptera</taxon>
        <taxon>Brachycera</taxon>
        <taxon>Muscomorpha</taxon>
        <taxon>Ephydroidea</taxon>
        <taxon>Drosophilidae</taxon>
        <taxon>Drosophila</taxon>
    </lineage>
</organism>
<feature type="chain" id="PRO_5027699850" evidence="2">
    <location>
        <begin position="20"/>
        <end position="306"/>
    </location>
</feature>
<evidence type="ECO:0000256" key="1">
    <source>
        <dbReference type="SAM" id="Coils"/>
    </source>
</evidence>
<accession>A0A6P8XPM0</accession>
<reference evidence="4" key="1">
    <citation type="submission" date="2025-08" db="UniProtKB">
        <authorList>
            <consortium name="RefSeq"/>
        </authorList>
    </citation>
    <scope>IDENTIFICATION</scope>
    <source>
        <strain evidence="4">15112-1751.03</strain>
        <tissue evidence="4">Whole Adult</tissue>
    </source>
</reference>
<dbReference type="AlphaFoldDB" id="A0A6P8XPM0"/>
<dbReference type="RefSeq" id="XP_034100197.1">
    <property type="nucleotide sequence ID" value="XM_034244306.2"/>
</dbReference>
<dbReference type="GeneID" id="117565279"/>
<feature type="coiled-coil region" evidence="1">
    <location>
        <begin position="93"/>
        <end position="144"/>
    </location>
</feature>